<dbReference type="Proteomes" id="UP001194273">
    <property type="component" value="Unassembled WGS sequence"/>
</dbReference>
<keyword evidence="3 5" id="KW-0133">Cell shape</keyword>
<proteinExistence type="inferred from homology"/>
<dbReference type="PANTHER" id="PTHR34138">
    <property type="entry name" value="CELL SHAPE-DETERMINING PROTEIN MREC"/>
    <property type="match status" value="1"/>
</dbReference>
<gene>
    <name evidence="9" type="primary">mreC</name>
    <name evidence="9" type="ORF">INF26_07720</name>
</gene>
<dbReference type="Gene3D" id="2.40.10.340">
    <property type="entry name" value="Rod shape-determining protein MreC, domain 1"/>
    <property type="match status" value="1"/>
</dbReference>
<comment type="caution">
    <text evidence="9">The sequence shown here is derived from an EMBL/GenBank/DDBJ whole genome shotgun (WGS) entry which is preliminary data.</text>
</comment>
<dbReference type="PANTHER" id="PTHR34138:SF1">
    <property type="entry name" value="CELL SHAPE-DETERMINING PROTEIN MREC"/>
    <property type="match status" value="1"/>
</dbReference>
<feature type="region of interest" description="Disordered" evidence="7">
    <location>
        <begin position="279"/>
        <end position="304"/>
    </location>
</feature>
<evidence type="ECO:0000259" key="8">
    <source>
        <dbReference type="Pfam" id="PF04085"/>
    </source>
</evidence>
<comment type="function">
    <text evidence="5">Involved in formation and maintenance of cell shape.</text>
</comment>
<dbReference type="InterPro" id="IPR042175">
    <property type="entry name" value="Cell/Rod_MreC_2"/>
</dbReference>
<evidence type="ECO:0000256" key="5">
    <source>
        <dbReference type="PIRNR" id="PIRNR038471"/>
    </source>
</evidence>
<evidence type="ECO:0000256" key="2">
    <source>
        <dbReference type="ARBA" id="ARBA00013855"/>
    </source>
</evidence>
<feature type="coiled-coil region" evidence="6">
    <location>
        <begin position="71"/>
        <end position="105"/>
    </location>
</feature>
<evidence type="ECO:0000256" key="6">
    <source>
        <dbReference type="SAM" id="Coils"/>
    </source>
</evidence>
<keyword evidence="6" id="KW-0175">Coiled coil</keyword>
<dbReference type="InterPro" id="IPR042177">
    <property type="entry name" value="Cell/Rod_1"/>
</dbReference>
<sequence length="304" mass="31050">MGSPKQSAGLRELVACLVVSVALFTWSCQSGGSGPLAAIRGVFQTVTMPVTYLGAAVSSPLRGLGNIFANLTADQATLTELEAQVSELQAQNAELEERASSAERLQGLLDLQDSNDLRSTAAHVISGSTDSWSATVTLDKGSAAGITPGMPVTSSSGVVGQVVSCSATTSTVRLLTDESSSISAMVQSTRAQGMLNGSASGEVTLELVSTSQDVEVGSVIVTSGLGGVFPKGLPIGEVASVSGDPSGLYLDIVVDLYADPWATEEVLVITSLTDDQRATAEDIAEADAQEGARSSEDDDTGSDE</sequence>
<dbReference type="NCBIfam" id="TIGR00219">
    <property type="entry name" value="mreC"/>
    <property type="match status" value="1"/>
</dbReference>
<dbReference type="InterPro" id="IPR007221">
    <property type="entry name" value="MreC"/>
</dbReference>
<comment type="similarity">
    <text evidence="1 5">Belongs to the MreC family.</text>
</comment>
<dbReference type="PIRSF" id="PIRSF038471">
    <property type="entry name" value="MreC"/>
    <property type="match status" value="1"/>
</dbReference>
<keyword evidence="10" id="KW-1185">Reference proteome</keyword>
<evidence type="ECO:0000256" key="3">
    <source>
        <dbReference type="ARBA" id="ARBA00022960"/>
    </source>
</evidence>
<dbReference type="RefSeq" id="WP_193530368.1">
    <property type="nucleotide sequence ID" value="NZ_JADCJZ010000003.1"/>
</dbReference>
<evidence type="ECO:0000256" key="7">
    <source>
        <dbReference type="SAM" id="MobiDB-lite"/>
    </source>
</evidence>
<organism evidence="9 10">
    <name type="scientific">Thermophilibacter gallinarum</name>
    <dbReference type="NCBI Taxonomy" id="2779357"/>
    <lineage>
        <taxon>Bacteria</taxon>
        <taxon>Bacillati</taxon>
        <taxon>Actinomycetota</taxon>
        <taxon>Coriobacteriia</taxon>
        <taxon>Coriobacteriales</taxon>
        <taxon>Atopobiaceae</taxon>
        <taxon>Thermophilibacter</taxon>
    </lineage>
</organism>
<evidence type="ECO:0000256" key="1">
    <source>
        <dbReference type="ARBA" id="ARBA00009369"/>
    </source>
</evidence>
<protein>
    <recommendedName>
        <fullName evidence="2 5">Cell shape-determining protein MreC</fullName>
    </recommendedName>
    <alternativeName>
        <fullName evidence="4 5">Cell shape protein MreC</fullName>
    </alternativeName>
</protein>
<accession>A0ABR9QUH4</accession>
<evidence type="ECO:0000256" key="4">
    <source>
        <dbReference type="ARBA" id="ARBA00032089"/>
    </source>
</evidence>
<feature type="domain" description="Rod shape-determining protein MreC beta-barrel core" evidence="8">
    <location>
        <begin position="124"/>
        <end position="269"/>
    </location>
</feature>
<dbReference type="InterPro" id="IPR055342">
    <property type="entry name" value="MreC_beta-barrel_core"/>
</dbReference>
<evidence type="ECO:0000313" key="9">
    <source>
        <dbReference type="EMBL" id="MBE5024733.1"/>
    </source>
</evidence>
<dbReference type="EMBL" id="JADCJZ010000003">
    <property type="protein sequence ID" value="MBE5024733.1"/>
    <property type="molecule type" value="Genomic_DNA"/>
</dbReference>
<evidence type="ECO:0000313" key="10">
    <source>
        <dbReference type="Proteomes" id="UP001194273"/>
    </source>
</evidence>
<reference evidence="9 10" key="1">
    <citation type="submission" date="2020-10" db="EMBL/GenBank/DDBJ databases">
        <title>ChiBAC.</title>
        <authorList>
            <person name="Zenner C."/>
            <person name="Hitch T.C.A."/>
            <person name="Clavel T."/>
        </authorList>
    </citation>
    <scope>NUCLEOTIDE SEQUENCE [LARGE SCALE GENOMIC DNA]</scope>
    <source>
        <strain evidence="9 10">DSM 107455</strain>
    </source>
</reference>
<name>A0ABR9QUH4_9ACTN</name>
<dbReference type="Pfam" id="PF04085">
    <property type="entry name" value="MreC"/>
    <property type="match status" value="1"/>
</dbReference>
<dbReference type="Gene3D" id="2.40.10.350">
    <property type="entry name" value="Rod shape-determining protein MreC, domain 2"/>
    <property type="match status" value="1"/>
</dbReference>